<accession>A0A5B7CFX0</accession>
<organism evidence="2 3">
    <name type="scientific">Portunus trituberculatus</name>
    <name type="common">Swimming crab</name>
    <name type="synonym">Neptunus trituberculatus</name>
    <dbReference type="NCBI Taxonomy" id="210409"/>
    <lineage>
        <taxon>Eukaryota</taxon>
        <taxon>Metazoa</taxon>
        <taxon>Ecdysozoa</taxon>
        <taxon>Arthropoda</taxon>
        <taxon>Crustacea</taxon>
        <taxon>Multicrustacea</taxon>
        <taxon>Malacostraca</taxon>
        <taxon>Eumalacostraca</taxon>
        <taxon>Eucarida</taxon>
        <taxon>Decapoda</taxon>
        <taxon>Pleocyemata</taxon>
        <taxon>Brachyura</taxon>
        <taxon>Eubrachyura</taxon>
        <taxon>Portunoidea</taxon>
        <taxon>Portunidae</taxon>
        <taxon>Portuninae</taxon>
        <taxon>Portunus</taxon>
    </lineage>
</organism>
<dbReference type="Proteomes" id="UP000324222">
    <property type="component" value="Unassembled WGS sequence"/>
</dbReference>
<feature type="compositionally biased region" description="Low complexity" evidence="1">
    <location>
        <begin position="92"/>
        <end position="104"/>
    </location>
</feature>
<gene>
    <name evidence="2" type="ORF">E2C01_001119</name>
</gene>
<feature type="region of interest" description="Disordered" evidence="1">
    <location>
        <begin position="1"/>
        <end position="23"/>
    </location>
</feature>
<protein>
    <submittedName>
        <fullName evidence="2">Uncharacterized protein</fullName>
    </submittedName>
</protein>
<name>A0A5B7CFX0_PORTR</name>
<evidence type="ECO:0000256" key="1">
    <source>
        <dbReference type="SAM" id="MobiDB-lite"/>
    </source>
</evidence>
<dbReference type="EMBL" id="VSRR010000033">
    <property type="protein sequence ID" value="MPC08532.1"/>
    <property type="molecule type" value="Genomic_DNA"/>
</dbReference>
<comment type="caution">
    <text evidence="2">The sequence shown here is derived from an EMBL/GenBank/DDBJ whole genome shotgun (WGS) entry which is preliminary data.</text>
</comment>
<sequence length="113" mass="12104">MRRGLRPRNPHVSTHLTRAAASATRITHRRVRVGVVVLSGIDVVMGTNEGHSPTCSLAWESGRAAVTNLGPAWLLVTGVYTREGHFLNQATPSSSLYSPHSSYSANTPSAHSC</sequence>
<reference evidence="2 3" key="1">
    <citation type="submission" date="2019-05" db="EMBL/GenBank/DDBJ databases">
        <title>Another draft genome of Portunus trituberculatus and its Hox gene families provides insights of decapod evolution.</title>
        <authorList>
            <person name="Jeong J.-H."/>
            <person name="Song I."/>
            <person name="Kim S."/>
            <person name="Choi T."/>
            <person name="Kim D."/>
            <person name="Ryu S."/>
            <person name="Kim W."/>
        </authorList>
    </citation>
    <scope>NUCLEOTIDE SEQUENCE [LARGE SCALE GENOMIC DNA]</scope>
    <source>
        <tissue evidence="2">Muscle</tissue>
    </source>
</reference>
<evidence type="ECO:0000313" key="2">
    <source>
        <dbReference type="EMBL" id="MPC08532.1"/>
    </source>
</evidence>
<proteinExistence type="predicted"/>
<dbReference type="AlphaFoldDB" id="A0A5B7CFX0"/>
<evidence type="ECO:0000313" key="3">
    <source>
        <dbReference type="Proteomes" id="UP000324222"/>
    </source>
</evidence>
<feature type="region of interest" description="Disordered" evidence="1">
    <location>
        <begin position="91"/>
        <end position="113"/>
    </location>
</feature>
<keyword evidence="3" id="KW-1185">Reference proteome</keyword>